<evidence type="ECO:0000313" key="8">
    <source>
        <dbReference type="Proteomes" id="UP000223130"/>
    </source>
</evidence>
<evidence type="ECO:0000256" key="4">
    <source>
        <dbReference type="ARBA" id="ARBA00022723"/>
    </source>
</evidence>
<dbReference type="SUPFAM" id="SSF102114">
    <property type="entry name" value="Radical SAM enzymes"/>
    <property type="match status" value="1"/>
</dbReference>
<name>A0A1D8EQJ4_9CAUD</name>
<dbReference type="SFLD" id="SFLDF00299">
    <property type="entry name" value="anaerobic_ribonucleoside-triph"/>
    <property type="match status" value="1"/>
</dbReference>
<dbReference type="SFLD" id="SFLDG01063">
    <property type="entry name" value="activating_enzymes__group_1"/>
    <property type="match status" value="1"/>
</dbReference>
<keyword evidence="4" id="KW-0479">Metal-binding</keyword>
<dbReference type="CDD" id="cd01335">
    <property type="entry name" value="Radical_SAM"/>
    <property type="match status" value="1"/>
</dbReference>
<dbReference type="Proteomes" id="UP000223130">
    <property type="component" value="Segment"/>
</dbReference>
<protein>
    <submittedName>
        <fullName evidence="7">Ribonucleotide reductase of class III (Anaerobic) activating protein</fullName>
    </submittedName>
</protein>
<keyword evidence="3" id="KW-0949">S-adenosyl-L-methionine</keyword>
<organism evidence="7 8">
    <name type="scientific">Escherichia phage ESCO5</name>
    <dbReference type="NCBI Taxonomy" id="1897495"/>
    <lineage>
        <taxon>Viruses</taxon>
        <taxon>Duplodnaviria</taxon>
        <taxon>Heunggongvirae</taxon>
        <taxon>Uroviricota</taxon>
        <taxon>Caudoviricetes</taxon>
        <taxon>Stephanstirmvirinae</taxon>
        <taxon>Phapecoctavirus</taxon>
        <taxon>Phapecoctavirus ESCO5</taxon>
        <taxon>Escherichia virus ESCO5</taxon>
    </lineage>
</organism>
<dbReference type="GO" id="GO:0051539">
    <property type="term" value="F:4 iron, 4 sulfur cluster binding"/>
    <property type="evidence" value="ECO:0007669"/>
    <property type="project" value="UniProtKB-KW"/>
</dbReference>
<dbReference type="SFLD" id="SFLDS00029">
    <property type="entry name" value="Radical_SAM"/>
    <property type="match status" value="1"/>
</dbReference>
<dbReference type="GO" id="GO:0046872">
    <property type="term" value="F:metal ion binding"/>
    <property type="evidence" value="ECO:0007669"/>
    <property type="project" value="UniProtKB-KW"/>
</dbReference>
<dbReference type="InterPro" id="IPR058240">
    <property type="entry name" value="rSAM_sf"/>
</dbReference>
<dbReference type="InterPro" id="IPR034457">
    <property type="entry name" value="Organic_radical-activating"/>
</dbReference>
<dbReference type="Pfam" id="PF13353">
    <property type="entry name" value="Fer4_12"/>
    <property type="match status" value="1"/>
</dbReference>
<accession>A0A1D8EQJ4</accession>
<gene>
    <name evidence="7" type="ORF">ESCO5_00047</name>
</gene>
<dbReference type="NCBIfam" id="TIGR02491">
    <property type="entry name" value="NrdG"/>
    <property type="match status" value="1"/>
</dbReference>
<dbReference type="InterPro" id="IPR007197">
    <property type="entry name" value="rSAM"/>
</dbReference>
<dbReference type="PANTHER" id="PTHR30352:SF2">
    <property type="entry name" value="ANAEROBIC RIBONUCLEOSIDE-TRIPHOSPHATE REDUCTASE-ACTIVATING PROTEIN"/>
    <property type="match status" value="1"/>
</dbReference>
<comment type="cofactor">
    <cofactor evidence="1">
        <name>[4Fe-4S] cluster</name>
        <dbReference type="ChEBI" id="CHEBI:49883"/>
    </cofactor>
</comment>
<dbReference type="GO" id="GO:0043365">
    <property type="term" value="F:[formate-C-acetyltransferase]-activating enzyme activity"/>
    <property type="evidence" value="ECO:0007669"/>
    <property type="project" value="InterPro"/>
</dbReference>
<dbReference type="GO" id="GO:0004748">
    <property type="term" value="F:ribonucleoside-diphosphate reductase activity, thioredoxin disulfide as acceptor"/>
    <property type="evidence" value="ECO:0007669"/>
    <property type="project" value="TreeGrafter"/>
</dbReference>
<reference evidence="7 8" key="1">
    <citation type="submission" date="2017-02" db="EMBL/GenBank/DDBJ databases">
        <title>Complete genome sequence of two Escherichia coli phages, vB_EcoM_ ESCO5 and vB_EcoM_ESCO13, which are related to phAPEC8.</title>
        <authorList>
            <person name="Trotereau A."/>
            <person name="Gonnet M."/>
            <person name="Viardot A."/>
            <person name="Lalmanach A.-C."/>
            <person name="Guabiraba R."/>
            <person name="Chanteloup N."/>
            <person name="Schouler C."/>
        </authorList>
    </citation>
    <scope>NUCLEOTIDE SEQUENCE [LARGE SCALE GENOMIC DNA]</scope>
</reference>
<evidence type="ECO:0000256" key="5">
    <source>
        <dbReference type="ARBA" id="ARBA00023004"/>
    </source>
</evidence>
<keyword evidence="8" id="KW-1185">Reference proteome</keyword>
<keyword evidence="5" id="KW-0408">Iron</keyword>
<evidence type="ECO:0000256" key="3">
    <source>
        <dbReference type="ARBA" id="ARBA00022691"/>
    </source>
</evidence>
<proteinExistence type="predicted"/>
<evidence type="ECO:0000256" key="2">
    <source>
        <dbReference type="ARBA" id="ARBA00022485"/>
    </source>
</evidence>
<dbReference type="PIRSF" id="PIRSF000368">
    <property type="entry name" value="NrdG"/>
    <property type="match status" value="1"/>
</dbReference>
<evidence type="ECO:0000313" key="7">
    <source>
        <dbReference type="EMBL" id="AOT23315.2"/>
    </source>
</evidence>
<sequence>MNFAGYEPVDLINGEGVRCSLWVSGCSHGCRGCFNQKAWSYSYGKPFTNENVEQVLKDLSRPFVKGLTILGGEPLDPQNIYNVKNLIEKVRDVYGSSKDIMVYTGYTFEEVPLYIKNLVDIIVDGKYEINNPTTKPFRGSDNQRLWTKTASGWQSD</sequence>
<evidence type="ECO:0000256" key="6">
    <source>
        <dbReference type="ARBA" id="ARBA00023014"/>
    </source>
</evidence>
<dbReference type="InterPro" id="IPR012837">
    <property type="entry name" value="NrdG"/>
</dbReference>
<dbReference type="Gene3D" id="3.20.20.70">
    <property type="entry name" value="Aldolase class I"/>
    <property type="match status" value="1"/>
</dbReference>
<dbReference type="EMBL" id="KX664695">
    <property type="protein sequence ID" value="AOT23315.2"/>
    <property type="molecule type" value="Genomic_DNA"/>
</dbReference>
<keyword evidence="2" id="KW-0004">4Fe-4S</keyword>
<dbReference type="InterPro" id="IPR013785">
    <property type="entry name" value="Aldolase_TIM"/>
</dbReference>
<dbReference type="SFLD" id="SFLDG01066">
    <property type="entry name" value="organic_radical-activating_enz"/>
    <property type="match status" value="1"/>
</dbReference>
<evidence type="ECO:0000256" key="1">
    <source>
        <dbReference type="ARBA" id="ARBA00001966"/>
    </source>
</evidence>
<keyword evidence="6" id="KW-0411">Iron-sulfur</keyword>
<dbReference type="PANTHER" id="PTHR30352">
    <property type="entry name" value="PYRUVATE FORMATE-LYASE-ACTIVATING ENZYME"/>
    <property type="match status" value="1"/>
</dbReference>